<organism evidence="13 14">
    <name type="scientific">Mycoplasma mobile (strain ATCC 43663 / 163K / NCTC 11711)</name>
    <name type="common">Mesomycoplasma mobile</name>
    <dbReference type="NCBI Taxonomy" id="267748"/>
    <lineage>
        <taxon>Bacteria</taxon>
        <taxon>Bacillati</taxon>
        <taxon>Mycoplasmatota</taxon>
        <taxon>Mycoplasmoidales</taxon>
        <taxon>Metamycoplasmataceae</taxon>
        <taxon>Mesomycoplasma</taxon>
    </lineage>
</organism>
<comment type="cofactor">
    <cofactor evidence="10">
        <name>Mn(2+)</name>
        <dbReference type="ChEBI" id="CHEBI:29035"/>
    </cofactor>
    <cofactor evidence="10">
        <name>Mg(2+)</name>
        <dbReference type="ChEBI" id="CHEBI:18420"/>
    </cofactor>
    <text evidence="10">Manganese or magnesium. Binds 1 divalent metal ion per monomer in the absence of substrate. May bind a second metal ion after substrate binding.</text>
</comment>
<evidence type="ECO:0000256" key="5">
    <source>
        <dbReference type="ARBA" id="ARBA00022490"/>
    </source>
</evidence>
<dbReference type="STRING" id="267748.MMOB1230"/>
<dbReference type="GO" id="GO:0004523">
    <property type="term" value="F:RNA-DNA hybrid ribonuclease activity"/>
    <property type="evidence" value="ECO:0007669"/>
    <property type="project" value="UniProtKB-UniRule"/>
</dbReference>
<dbReference type="CDD" id="cd06590">
    <property type="entry name" value="RNase_HII_bacteria_HIII_like"/>
    <property type="match status" value="1"/>
</dbReference>
<evidence type="ECO:0000256" key="8">
    <source>
        <dbReference type="ARBA" id="ARBA00022759"/>
    </source>
</evidence>
<feature type="binding site" evidence="10">
    <location>
        <position position="12"/>
    </location>
    <ligand>
        <name>a divalent metal cation</name>
        <dbReference type="ChEBI" id="CHEBI:60240"/>
    </ligand>
</feature>
<dbReference type="EC" id="3.1.26.4" evidence="11"/>
<dbReference type="GO" id="GO:0043137">
    <property type="term" value="P:DNA replication, removal of RNA primer"/>
    <property type="evidence" value="ECO:0007669"/>
    <property type="project" value="TreeGrafter"/>
</dbReference>
<keyword evidence="8 10" id="KW-0255">Endonuclease</keyword>
<dbReference type="HOGENOM" id="CLU_059546_2_0_14"/>
<keyword evidence="5" id="KW-0963">Cytoplasm</keyword>
<dbReference type="PANTHER" id="PTHR10954:SF23">
    <property type="entry name" value="RIBONUCLEASE"/>
    <property type="match status" value="1"/>
</dbReference>
<dbReference type="Pfam" id="PF01351">
    <property type="entry name" value="RNase_HII"/>
    <property type="match status" value="1"/>
</dbReference>
<evidence type="ECO:0000256" key="4">
    <source>
        <dbReference type="ARBA" id="ARBA00008378"/>
    </source>
</evidence>
<comment type="catalytic activity">
    <reaction evidence="1 10 11">
        <text>Endonucleolytic cleavage to 5'-phosphomonoester.</text>
        <dbReference type="EC" id="3.1.26.4"/>
    </reaction>
</comment>
<keyword evidence="7 10" id="KW-0479">Metal-binding</keyword>
<evidence type="ECO:0000256" key="2">
    <source>
        <dbReference type="ARBA" id="ARBA00004065"/>
    </source>
</evidence>
<gene>
    <name evidence="13" type="primary">rnhB</name>
    <name evidence="13" type="ordered locus">MMOB1230</name>
</gene>
<name>Q6KIG7_MYCM1</name>
<dbReference type="InterPro" id="IPR001352">
    <property type="entry name" value="RNase_HII/HIII"/>
</dbReference>
<evidence type="ECO:0000256" key="6">
    <source>
        <dbReference type="ARBA" id="ARBA00022722"/>
    </source>
</evidence>
<comment type="similarity">
    <text evidence="4">Belongs to the RNase HII family. RnhC subfamily.</text>
</comment>
<dbReference type="EMBL" id="AE017308">
    <property type="protein sequence ID" value="AAT27609.1"/>
    <property type="molecule type" value="Genomic_DNA"/>
</dbReference>
<keyword evidence="6 10" id="KW-0540">Nuclease</keyword>
<evidence type="ECO:0000256" key="10">
    <source>
        <dbReference type="PROSITE-ProRule" id="PRU01319"/>
    </source>
</evidence>
<dbReference type="GO" id="GO:0032299">
    <property type="term" value="C:ribonuclease H2 complex"/>
    <property type="evidence" value="ECO:0007669"/>
    <property type="project" value="TreeGrafter"/>
</dbReference>
<dbReference type="InterPro" id="IPR024567">
    <property type="entry name" value="RNase_HII/HIII_dom"/>
</dbReference>
<feature type="binding site" evidence="10">
    <location>
        <position position="13"/>
    </location>
    <ligand>
        <name>a divalent metal cation</name>
        <dbReference type="ChEBI" id="CHEBI:60240"/>
    </ligand>
</feature>
<dbReference type="InterPro" id="IPR036397">
    <property type="entry name" value="RNaseH_sf"/>
</dbReference>
<feature type="binding site" evidence="10">
    <location>
        <position position="114"/>
    </location>
    <ligand>
        <name>a divalent metal cation</name>
        <dbReference type="ChEBI" id="CHEBI:60240"/>
    </ligand>
</feature>
<dbReference type="KEGG" id="mmo:MMOB1230"/>
<dbReference type="Gene3D" id="3.30.420.10">
    <property type="entry name" value="Ribonuclease H-like superfamily/Ribonuclease H"/>
    <property type="match status" value="1"/>
</dbReference>
<evidence type="ECO:0000256" key="9">
    <source>
        <dbReference type="ARBA" id="ARBA00022801"/>
    </source>
</evidence>
<sequence length="227" mass="26239">MNFNEYVTIGSDETGVGDYLSPIVACAVFLNPENISKINKLDIKDSKLLTDKKIKEIAKELKKLVSHSINYFSQKGYNNLNKFFNAHEIKMFLHLKSINFLEQKHQNIDYVIIDAFSDEKNIDKYIEKLVNNKKFMLQNIKSEKKIIQKAESLSLSVACASILARNYLLEKMEEQNIKYNSIFPLGTNSIVENFTLKFVEKNGFEELYNVAKIKFKTTEKLFGLKKA</sequence>
<comment type="subcellular location">
    <subcellularLocation>
        <location evidence="3">Cytoplasm</location>
    </subcellularLocation>
</comment>
<keyword evidence="14" id="KW-1185">Reference proteome</keyword>
<dbReference type="AlphaFoldDB" id="Q6KIG7"/>
<dbReference type="PANTHER" id="PTHR10954">
    <property type="entry name" value="RIBONUCLEASE H2 SUBUNIT A"/>
    <property type="match status" value="1"/>
</dbReference>
<evidence type="ECO:0000313" key="13">
    <source>
        <dbReference type="EMBL" id="AAT27609.1"/>
    </source>
</evidence>
<dbReference type="GO" id="GO:0006298">
    <property type="term" value="P:mismatch repair"/>
    <property type="evidence" value="ECO:0007669"/>
    <property type="project" value="TreeGrafter"/>
</dbReference>
<dbReference type="PROSITE" id="PS51975">
    <property type="entry name" value="RNASE_H_2"/>
    <property type="match status" value="1"/>
</dbReference>
<comment type="function">
    <text evidence="2 11">Endonuclease that specifically degrades the RNA of RNA-DNA hybrids.</text>
</comment>
<dbReference type="RefSeq" id="WP_011264643.1">
    <property type="nucleotide sequence ID" value="NC_006908.1"/>
</dbReference>
<feature type="domain" description="RNase H type-2" evidence="12">
    <location>
        <begin position="6"/>
        <end position="227"/>
    </location>
</feature>
<evidence type="ECO:0000256" key="3">
    <source>
        <dbReference type="ARBA" id="ARBA00004496"/>
    </source>
</evidence>
<evidence type="ECO:0000256" key="7">
    <source>
        <dbReference type="ARBA" id="ARBA00022723"/>
    </source>
</evidence>
<dbReference type="GO" id="GO:0005737">
    <property type="term" value="C:cytoplasm"/>
    <property type="evidence" value="ECO:0007669"/>
    <property type="project" value="UniProtKB-SubCell"/>
</dbReference>
<proteinExistence type="inferred from homology"/>
<protein>
    <recommendedName>
        <fullName evidence="11">Ribonuclease</fullName>
        <ecNumber evidence="11">3.1.26.4</ecNumber>
    </recommendedName>
</protein>
<dbReference type="GO" id="GO:0003723">
    <property type="term" value="F:RNA binding"/>
    <property type="evidence" value="ECO:0007669"/>
    <property type="project" value="UniProtKB-UniRule"/>
</dbReference>
<reference evidence="13 14" key="1">
    <citation type="journal article" date="2004" name="Genome Res.">
        <title>The complete genome and proteome of Mycoplasma mobile.</title>
        <authorList>
            <person name="Jaffe J.D."/>
            <person name="Stange-Thomann N."/>
            <person name="Smith C."/>
            <person name="DeCaprio D."/>
            <person name="Fisher S."/>
            <person name="Butler J."/>
            <person name="Calvo S."/>
            <person name="Elkins T."/>
            <person name="FitzGerald M.G."/>
            <person name="Hafez N."/>
            <person name="Kodira C.D."/>
            <person name="Major J."/>
            <person name="Wang S."/>
            <person name="Wilkinson J."/>
            <person name="Nicol R."/>
            <person name="Nusbaum C."/>
            <person name="Birren B."/>
            <person name="Berg H.C."/>
            <person name="Church G.M."/>
        </authorList>
    </citation>
    <scope>NUCLEOTIDE SEQUENCE [LARGE SCALE GENOMIC DNA]</scope>
    <source>
        <strain evidence="14">ATCC 43663 / 163K / NCTC 11711</strain>
    </source>
</reference>
<evidence type="ECO:0000256" key="11">
    <source>
        <dbReference type="RuleBase" id="RU003515"/>
    </source>
</evidence>
<dbReference type="Proteomes" id="UP000009072">
    <property type="component" value="Chromosome"/>
</dbReference>
<keyword evidence="9 10" id="KW-0378">Hydrolase</keyword>
<evidence type="ECO:0000313" key="14">
    <source>
        <dbReference type="Proteomes" id="UP000009072"/>
    </source>
</evidence>
<evidence type="ECO:0000259" key="12">
    <source>
        <dbReference type="PROSITE" id="PS51975"/>
    </source>
</evidence>
<accession>Q6KIG7</accession>
<dbReference type="InterPro" id="IPR012337">
    <property type="entry name" value="RNaseH-like_sf"/>
</dbReference>
<dbReference type="GO" id="GO:0046872">
    <property type="term" value="F:metal ion binding"/>
    <property type="evidence" value="ECO:0007669"/>
    <property type="project" value="UniProtKB-KW"/>
</dbReference>
<dbReference type="OrthoDB" id="9777935at2"/>
<dbReference type="SUPFAM" id="SSF53098">
    <property type="entry name" value="Ribonuclease H-like"/>
    <property type="match status" value="1"/>
</dbReference>
<evidence type="ECO:0000256" key="1">
    <source>
        <dbReference type="ARBA" id="ARBA00000077"/>
    </source>
</evidence>
<dbReference type="eggNOG" id="COG1039">
    <property type="taxonomic scope" value="Bacteria"/>
</dbReference>